<dbReference type="GO" id="GO:0005078">
    <property type="term" value="F:MAP-kinase scaffold activity"/>
    <property type="evidence" value="ECO:0007669"/>
    <property type="project" value="InterPro"/>
</dbReference>
<dbReference type="GO" id="GO:0016301">
    <property type="term" value="F:kinase activity"/>
    <property type="evidence" value="ECO:0007669"/>
    <property type="project" value="UniProtKB-KW"/>
</dbReference>
<dbReference type="PANTHER" id="PTHR13886">
    <property type="entry name" value="JNK/SAPK-ASSOCIATED PROTEIN"/>
    <property type="match status" value="1"/>
</dbReference>
<dbReference type="InterPro" id="IPR039911">
    <property type="entry name" value="JIP3/JIP4"/>
</dbReference>
<keyword evidence="2" id="KW-0418">Kinase</keyword>
<name>A0A3S4QAR8_9ACAR</name>
<dbReference type="GO" id="GO:0016192">
    <property type="term" value="P:vesicle-mediated transport"/>
    <property type="evidence" value="ECO:0007669"/>
    <property type="project" value="TreeGrafter"/>
</dbReference>
<gene>
    <name evidence="2" type="ORF">B4U79_12604</name>
</gene>
<dbReference type="PROSITE" id="PS51777">
    <property type="entry name" value="RH2"/>
    <property type="match status" value="1"/>
</dbReference>
<evidence type="ECO:0000259" key="1">
    <source>
        <dbReference type="PROSITE" id="PS51777"/>
    </source>
</evidence>
<dbReference type="GO" id="GO:0030159">
    <property type="term" value="F:signaling receptor complex adaptor activity"/>
    <property type="evidence" value="ECO:0007669"/>
    <property type="project" value="TreeGrafter"/>
</dbReference>
<keyword evidence="2" id="KW-0808">Transferase</keyword>
<accession>A0A3S4QAR8</accession>
<dbReference type="GO" id="GO:0005737">
    <property type="term" value="C:cytoplasm"/>
    <property type="evidence" value="ECO:0007669"/>
    <property type="project" value="TreeGrafter"/>
</dbReference>
<reference evidence="2 3" key="1">
    <citation type="journal article" date="2018" name="Gigascience">
        <title>Genomes of trombidid mites reveal novel predicted allergens and laterally-transferred genes associated with secondary metabolism.</title>
        <authorList>
            <person name="Dong X."/>
            <person name="Chaisiri K."/>
            <person name="Xia D."/>
            <person name="Armstrong S.D."/>
            <person name="Fang Y."/>
            <person name="Donnelly M.J."/>
            <person name="Kadowaki T."/>
            <person name="McGarry J.W."/>
            <person name="Darby A.C."/>
            <person name="Makepeace B.L."/>
        </authorList>
    </citation>
    <scope>NUCLEOTIDE SEQUENCE [LARGE SCALE GENOMIC DNA]</scope>
    <source>
        <strain evidence="2">UoL-WK</strain>
    </source>
</reference>
<dbReference type="Proteomes" id="UP000285301">
    <property type="component" value="Unassembled WGS sequence"/>
</dbReference>
<organism evidence="2 3">
    <name type="scientific">Dinothrombium tinctorium</name>
    <dbReference type="NCBI Taxonomy" id="1965070"/>
    <lineage>
        <taxon>Eukaryota</taxon>
        <taxon>Metazoa</taxon>
        <taxon>Ecdysozoa</taxon>
        <taxon>Arthropoda</taxon>
        <taxon>Chelicerata</taxon>
        <taxon>Arachnida</taxon>
        <taxon>Acari</taxon>
        <taxon>Acariformes</taxon>
        <taxon>Trombidiformes</taxon>
        <taxon>Prostigmata</taxon>
        <taxon>Anystina</taxon>
        <taxon>Parasitengona</taxon>
        <taxon>Trombidioidea</taxon>
        <taxon>Trombidiidae</taxon>
        <taxon>Dinothrombium</taxon>
    </lineage>
</organism>
<dbReference type="OrthoDB" id="6503116at2759"/>
<dbReference type="InterPro" id="IPR034744">
    <property type="entry name" value="RH2"/>
</dbReference>
<evidence type="ECO:0000313" key="2">
    <source>
        <dbReference type="EMBL" id="RWS01005.1"/>
    </source>
</evidence>
<feature type="non-terminal residue" evidence="2">
    <location>
        <position position="1"/>
    </location>
</feature>
<protein>
    <submittedName>
        <fullName evidence="2">C-Jun-amino-terminal kinase-interacting protein 4-like isoform X1</fullName>
    </submittedName>
</protein>
<dbReference type="EMBL" id="NCKU01010025">
    <property type="protein sequence ID" value="RWS01005.1"/>
    <property type="molecule type" value="Genomic_DNA"/>
</dbReference>
<keyword evidence="3" id="KW-1185">Reference proteome</keyword>
<dbReference type="AlphaFoldDB" id="A0A3S4QAR8"/>
<dbReference type="GO" id="GO:0019894">
    <property type="term" value="F:kinesin binding"/>
    <property type="evidence" value="ECO:0007669"/>
    <property type="project" value="TreeGrafter"/>
</dbReference>
<feature type="domain" description="RH2" evidence="1">
    <location>
        <begin position="11"/>
        <end position="61"/>
    </location>
</feature>
<dbReference type="PANTHER" id="PTHR13886:SF4">
    <property type="entry name" value="JNK-INTERACTING PROTEIN 3"/>
    <property type="match status" value="1"/>
</dbReference>
<feature type="non-terminal residue" evidence="2">
    <location>
        <position position="61"/>
    </location>
</feature>
<dbReference type="STRING" id="1965070.A0A3S4QAR8"/>
<sequence length="61" mass="7561">DNEEGVPWTRRKRFTRIEMARVLMERNQYKQGLLELQDAVRWTELIRQSKNEEQKKSIIWK</sequence>
<comment type="caution">
    <text evidence="2">The sequence shown here is derived from an EMBL/GenBank/DDBJ whole genome shotgun (WGS) entry which is preliminary data.</text>
</comment>
<evidence type="ECO:0000313" key="3">
    <source>
        <dbReference type="Proteomes" id="UP000285301"/>
    </source>
</evidence>
<proteinExistence type="predicted"/>